<evidence type="ECO:0000256" key="13">
    <source>
        <dbReference type="SAM" id="SignalP"/>
    </source>
</evidence>
<name>A0A834T2U8_9FABA</name>
<dbReference type="GO" id="GO:0008843">
    <property type="term" value="F:endochitinase activity"/>
    <property type="evidence" value="ECO:0007669"/>
    <property type="project" value="UniProtKB-EC"/>
</dbReference>
<keyword evidence="15" id="KW-0675">Receptor</keyword>
<dbReference type="GO" id="GO:0030246">
    <property type="term" value="F:carbohydrate binding"/>
    <property type="evidence" value="ECO:0007669"/>
    <property type="project" value="UniProtKB-KW"/>
</dbReference>
<reference evidence="15" key="1">
    <citation type="submission" date="2020-09" db="EMBL/GenBank/DDBJ databases">
        <title>Genome-Enabled Discovery of Anthraquinone Biosynthesis in Senna tora.</title>
        <authorList>
            <person name="Kang S.-H."/>
            <person name="Pandey R.P."/>
            <person name="Lee C.-M."/>
            <person name="Sim J.-S."/>
            <person name="Jeong J.-T."/>
            <person name="Choi B.-S."/>
            <person name="Jung M."/>
            <person name="Ginzburg D."/>
            <person name="Zhao K."/>
            <person name="Won S.Y."/>
            <person name="Oh T.-J."/>
            <person name="Yu Y."/>
            <person name="Kim N.-H."/>
            <person name="Lee O.R."/>
            <person name="Lee T.-H."/>
            <person name="Bashyal P."/>
            <person name="Kim T.-S."/>
            <person name="Lee W.-H."/>
            <person name="Kawkins C."/>
            <person name="Kim C.-K."/>
            <person name="Kim J.S."/>
            <person name="Ahn B.O."/>
            <person name="Rhee S.Y."/>
            <person name="Sohng J.K."/>
        </authorList>
    </citation>
    <scope>NUCLEOTIDE SEQUENCE</scope>
    <source>
        <tissue evidence="15">Leaf</tissue>
    </source>
</reference>
<dbReference type="Proteomes" id="UP000634136">
    <property type="component" value="Unassembled WGS sequence"/>
</dbReference>
<feature type="domain" description="GH18" evidence="14">
    <location>
        <begin position="29"/>
        <end position="309"/>
    </location>
</feature>
<evidence type="ECO:0000256" key="9">
    <source>
        <dbReference type="ARBA" id="ARBA00023277"/>
    </source>
</evidence>
<evidence type="ECO:0000259" key="14">
    <source>
        <dbReference type="PROSITE" id="PS51910"/>
    </source>
</evidence>
<dbReference type="InterPro" id="IPR003609">
    <property type="entry name" value="Pan_app"/>
</dbReference>
<keyword evidence="11" id="KW-0624">Polysaccharide degradation</keyword>
<keyword evidence="15" id="KW-0418">Kinase</keyword>
<comment type="catalytic activity">
    <reaction evidence="1">
        <text>Random endo-hydrolysis of N-acetyl-beta-D-glucosaminide (1-&gt;4)-beta-linkages in chitin and chitodextrins.</text>
        <dbReference type="EC" id="3.2.1.14"/>
    </reaction>
</comment>
<dbReference type="GO" id="GO:0016301">
    <property type="term" value="F:kinase activity"/>
    <property type="evidence" value="ECO:0007669"/>
    <property type="project" value="UniProtKB-KW"/>
</dbReference>
<evidence type="ECO:0000256" key="10">
    <source>
        <dbReference type="ARBA" id="ARBA00023295"/>
    </source>
</evidence>
<dbReference type="GO" id="GO:0005576">
    <property type="term" value="C:extracellular region"/>
    <property type="evidence" value="ECO:0007669"/>
    <property type="project" value="UniProtKB-SubCell"/>
</dbReference>
<accession>A0A834T2U8</accession>
<evidence type="ECO:0000256" key="12">
    <source>
        <dbReference type="ARBA" id="ARBA00073139"/>
    </source>
</evidence>
<keyword evidence="8" id="KW-1015">Disulfide bond</keyword>
<proteinExistence type="inferred from homology"/>
<dbReference type="Pfam" id="PF00704">
    <property type="entry name" value="Glyco_hydro_18"/>
    <property type="match status" value="1"/>
</dbReference>
<dbReference type="EC" id="3.2.1.14" evidence="4"/>
<protein>
    <recommendedName>
        <fullName evidence="12">Acidic endochitinase</fullName>
        <ecNumber evidence="4">3.2.1.14</ecNumber>
    </recommendedName>
</protein>
<dbReference type="InterPro" id="IPR045321">
    <property type="entry name" value="Cts1-like"/>
</dbReference>
<sequence>MITKTLQPPSSLFLLILFLTQIPTSSQSNDVAVYWGQNGITNEANLTQTCASAKYSFVIISFLSGFGNFSTPLLNLTTHCGGDPSSSCTQLASQITYCQKQGIKVILSIGGGFGTYNLTSPQDALNLSDYLWNNFLYRNSSSSSSSSQSRPLGGSILDGIDFAIEEFTPYLKDLARDLKSHPNVCLSASPQCLFPDSILASALDTGLFDYVFVKFYNNPSCEFSQANPNPFVNIWNQWVTSLKKAEIFLGLPASPAASSSGYVSPDLFVSQVLPVVNNSPNYGGLALWTRYYDEVSGFSTAIEISAMCTQQSDPKCKRSSHDDDDGFEQRFGSMSIDGFKVVYDGGNLGVQCCEMMCRKNCSCEAYAAVNEANKTGCQIWGKGSKFVEGHGGKGQAIYVVKHREPRTRIRFLGGQLLKKRLLFKLQSVAAIVPYSNNIDITEKQTGGGYGLSLVLELFSQYLLYATFAFPFGENIKKKVSIYLSSL</sequence>
<dbReference type="GO" id="GO:0000272">
    <property type="term" value="P:polysaccharide catabolic process"/>
    <property type="evidence" value="ECO:0007669"/>
    <property type="project" value="UniProtKB-KW"/>
</dbReference>
<evidence type="ECO:0000256" key="3">
    <source>
        <dbReference type="ARBA" id="ARBA00009121"/>
    </source>
</evidence>
<evidence type="ECO:0000256" key="8">
    <source>
        <dbReference type="ARBA" id="ARBA00023157"/>
    </source>
</evidence>
<keyword evidence="13" id="KW-0732">Signal</keyword>
<organism evidence="15 16">
    <name type="scientific">Senna tora</name>
    <dbReference type="NCBI Taxonomy" id="362788"/>
    <lineage>
        <taxon>Eukaryota</taxon>
        <taxon>Viridiplantae</taxon>
        <taxon>Streptophyta</taxon>
        <taxon>Embryophyta</taxon>
        <taxon>Tracheophyta</taxon>
        <taxon>Spermatophyta</taxon>
        <taxon>Magnoliopsida</taxon>
        <taxon>eudicotyledons</taxon>
        <taxon>Gunneridae</taxon>
        <taxon>Pentapetalae</taxon>
        <taxon>rosids</taxon>
        <taxon>fabids</taxon>
        <taxon>Fabales</taxon>
        <taxon>Fabaceae</taxon>
        <taxon>Caesalpinioideae</taxon>
        <taxon>Cassia clade</taxon>
        <taxon>Senna</taxon>
    </lineage>
</organism>
<dbReference type="OrthoDB" id="6020543at2759"/>
<keyword evidence="5" id="KW-0964">Secreted</keyword>
<dbReference type="InterPro" id="IPR001223">
    <property type="entry name" value="Glyco_hydro18_cat"/>
</dbReference>
<comment type="caution">
    <text evidence="15">The sequence shown here is derived from an EMBL/GenBank/DDBJ whole genome shotgun (WGS) entry which is preliminary data.</text>
</comment>
<feature type="signal peptide" evidence="13">
    <location>
        <begin position="1"/>
        <end position="28"/>
    </location>
</feature>
<dbReference type="GO" id="GO:0006032">
    <property type="term" value="P:chitin catabolic process"/>
    <property type="evidence" value="ECO:0007669"/>
    <property type="project" value="UniProtKB-KW"/>
</dbReference>
<evidence type="ECO:0000256" key="7">
    <source>
        <dbReference type="ARBA" id="ARBA00023024"/>
    </source>
</evidence>
<evidence type="ECO:0000256" key="1">
    <source>
        <dbReference type="ARBA" id="ARBA00000822"/>
    </source>
</evidence>
<keyword evidence="15" id="KW-0430">Lectin</keyword>
<dbReference type="PROSITE" id="PS51910">
    <property type="entry name" value="GH18_2"/>
    <property type="match status" value="1"/>
</dbReference>
<dbReference type="Gene3D" id="3.20.20.80">
    <property type="entry name" value="Glycosidases"/>
    <property type="match status" value="1"/>
</dbReference>
<keyword evidence="9" id="KW-0119">Carbohydrate metabolism</keyword>
<evidence type="ECO:0000313" key="15">
    <source>
        <dbReference type="EMBL" id="KAF7814271.1"/>
    </source>
</evidence>
<feature type="chain" id="PRO_5032734541" description="Acidic endochitinase" evidence="13">
    <location>
        <begin position="29"/>
        <end position="486"/>
    </location>
</feature>
<dbReference type="InterPro" id="IPR017853">
    <property type="entry name" value="GH"/>
</dbReference>
<evidence type="ECO:0000256" key="2">
    <source>
        <dbReference type="ARBA" id="ARBA00004239"/>
    </source>
</evidence>
<evidence type="ECO:0000256" key="11">
    <source>
        <dbReference type="ARBA" id="ARBA00023326"/>
    </source>
</evidence>
<evidence type="ECO:0000256" key="4">
    <source>
        <dbReference type="ARBA" id="ARBA00012729"/>
    </source>
</evidence>
<keyword evidence="16" id="KW-1185">Reference proteome</keyword>
<comment type="similarity">
    <text evidence="3">Belongs to the glycosyl hydrolase 18 family. Chitinase class II subfamily.</text>
</comment>
<dbReference type="FunFam" id="3.20.20.80:FF:000015">
    <property type="entry name" value="Acidic endochitinase SE2"/>
    <property type="match status" value="1"/>
</dbReference>
<dbReference type="PANTHER" id="PTHR45708">
    <property type="entry name" value="ENDOCHITINASE"/>
    <property type="match status" value="1"/>
</dbReference>
<evidence type="ECO:0000256" key="5">
    <source>
        <dbReference type="ARBA" id="ARBA00022525"/>
    </source>
</evidence>
<dbReference type="EMBL" id="JAAIUW010000009">
    <property type="protein sequence ID" value="KAF7814271.1"/>
    <property type="molecule type" value="Genomic_DNA"/>
</dbReference>
<dbReference type="SUPFAM" id="SSF51445">
    <property type="entry name" value="(Trans)glycosidases"/>
    <property type="match status" value="1"/>
</dbReference>
<dbReference type="PANTHER" id="PTHR45708:SF21">
    <property type="entry name" value="ACIDIC ENDOCHITINASE"/>
    <property type="match status" value="1"/>
</dbReference>
<evidence type="ECO:0000313" key="16">
    <source>
        <dbReference type="Proteomes" id="UP000634136"/>
    </source>
</evidence>
<keyword evidence="10" id="KW-0326">Glycosidase</keyword>
<dbReference type="CDD" id="cd02877">
    <property type="entry name" value="GH18_hevamine_XipI_class_III"/>
    <property type="match status" value="1"/>
</dbReference>
<comment type="subcellular location">
    <subcellularLocation>
        <location evidence="2">Secreted</location>
        <location evidence="2">Extracellular space</location>
    </subcellularLocation>
</comment>
<gene>
    <name evidence="15" type="ORF">G2W53_028240</name>
</gene>
<evidence type="ECO:0000256" key="6">
    <source>
        <dbReference type="ARBA" id="ARBA00022801"/>
    </source>
</evidence>
<dbReference type="Pfam" id="PF08276">
    <property type="entry name" value="PAN_2"/>
    <property type="match status" value="1"/>
</dbReference>
<keyword evidence="7" id="KW-0146">Chitin degradation</keyword>
<keyword evidence="15" id="KW-0808">Transferase</keyword>
<keyword evidence="6" id="KW-0378">Hydrolase</keyword>
<dbReference type="InterPro" id="IPR050542">
    <property type="entry name" value="Glycosyl_Hydrlase18_Chitinase"/>
</dbReference>
<dbReference type="AlphaFoldDB" id="A0A834T2U8"/>